<accession>A0A2G5U1N6</accession>
<keyword evidence="3" id="KW-1185">Reference proteome</keyword>
<comment type="caution">
    <text evidence="2">The sequence shown here is derived from an EMBL/GenBank/DDBJ whole genome shotgun (WGS) entry which is preliminary data.</text>
</comment>
<feature type="transmembrane region" description="Helical" evidence="1">
    <location>
        <begin position="12"/>
        <end position="34"/>
    </location>
</feature>
<keyword evidence="1" id="KW-0472">Membrane</keyword>
<proteinExistence type="predicted"/>
<evidence type="ECO:0000313" key="2">
    <source>
        <dbReference type="EMBL" id="PIC33464.1"/>
    </source>
</evidence>
<organism evidence="2 3">
    <name type="scientific">Caenorhabditis nigoni</name>
    <dbReference type="NCBI Taxonomy" id="1611254"/>
    <lineage>
        <taxon>Eukaryota</taxon>
        <taxon>Metazoa</taxon>
        <taxon>Ecdysozoa</taxon>
        <taxon>Nematoda</taxon>
        <taxon>Chromadorea</taxon>
        <taxon>Rhabditida</taxon>
        <taxon>Rhabditina</taxon>
        <taxon>Rhabditomorpha</taxon>
        <taxon>Rhabditoidea</taxon>
        <taxon>Rhabditidae</taxon>
        <taxon>Peloderinae</taxon>
        <taxon>Caenorhabditis</taxon>
    </lineage>
</organism>
<dbReference type="Proteomes" id="UP000230233">
    <property type="component" value="Chromosome IV"/>
</dbReference>
<dbReference type="AlphaFoldDB" id="A0A2G5U1N6"/>
<feature type="transmembrane region" description="Helical" evidence="1">
    <location>
        <begin position="133"/>
        <end position="153"/>
    </location>
</feature>
<evidence type="ECO:0000313" key="3">
    <source>
        <dbReference type="Proteomes" id="UP000230233"/>
    </source>
</evidence>
<protein>
    <submittedName>
        <fullName evidence="2">Uncharacterized protein</fullName>
    </submittedName>
</protein>
<feature type="transmembrane region" description="Helical" evidence="1">
    <location>
        <begin position="107"/>
        <end position="127"/>
    </location>
</feature>
<gene>
    <name evidence="2" type="primary">Cnig_chr_IV.g13434</name>
    <name evidence="2" type="ORF">B9Z55_013434</name>
</gene>
<keyword evidence="1" id="KW-0812">Transmembrane</keyword>
<dbReference type="EMBL" id="PDUG01000004">
    <property type="protein sequence ID" value="PIC33464.1"/>
    <property type="molecule type" value="Genomic_DNA"/>
</dbReference>
<reference evidence="3" key="1">
    <citation type="submission" date="2017-10" db="EMBL/GenBank/DDBJ databases">
        <title>Rapid genome shrinkage in a self-fertile nematode reveals novel sperm competition proteins.</title>
        <authorList>
            <person name="Yin D."/>
            <person name="Schwarz E.M."/>
            <person name="Thomas C.G."/>
            <person name="Felde R.L."/>
            <person name="Korf I.F."/>
            <person name="Cutter A.D."/>
            <person name="Schartner C.M."/>
            <person name="Ralston E.J."/>
            <person name="Meyer B.J."/>
            <person name="Haag E.S."/>
        </authorList>
    </citation>
    <scope>NUCLEOTIDE SEQUENCE [LARGE SCALE GENOMIC DNA]</scope>
    <source>
        <strain evidence="3">JU1422</strain>
    </source>
</reference>
<keyword evidence="1" id="KW-1133">Transmembrane helix</keyword>
<feature type="transmembrane region" description="Helical" evidence="1">
    <location>
        <begin position="46"/>
        <end position="65"/>
    </location>
</feature>
<sequence>MASSKFLQLPQSVVFILLHYGVFLRAGMVPINIAQYETPSRWELSIMCITGIVCSAAQYFMLTIIPVNHTDTDTWTGFFFICLSSVLCSFTLIYTNRLTNSRITGPGYIYISFQIFCTCILGYFRRLTCYADFFIHCILCGFIDLIFVAFAHLPHTTCPDQKGVEQKCFLFVKNSTVKANKIYHKV</sequence>
<evidence type="ECO:0000256" key="1">
    <source>
        <dbReference type="SAM" id="Phobius"/>
    </source>
</evidence>
<feature type="transmembrane region" description="Helical" evidence="1">
    <location>
        <begin position="77"/>
        <end position="95"/>
    </location>
</feature>
<name>A0A2G5U1N6_9PELO</name>